<evidence type="ECO:0000313" key="1">
    <source>
        <dbReference type="EMBL" id="MBA0789148.1"/>
    </source>
</evidence>
<sequence>MVWLCSLRLWDMLRRRSLTYLIGLIRELHQSGICKRRISSGELHGCFQMRSYISVEILTGFLCLELGSCWLCPIASAQAIQVKAVCARNLGTGRV</sequence>
<gene>
    <name evidence="1" type="ORF">Gotri_025271</name>
</gene>
<dbReference type="EMBL" id="JABEZW010229063">
    <property type="protein sequence ID" value="MBA0789148.1"/>
    <property type="molecule type" value="Genomic_DNA"/>
</dbReference>
<reference evidence="1 2" key="1">
    <citation type="journal article" date="2019" name="Genome Biol. Evol.">
        <title>Insights into the evolution of the New World diploid cottons (Gossypium, subgenus Houzingenia) based on genome sequencing.</title>
        <authorList>
            <person name="Grover C.E."/>
            <person name="Arick M.A. 2nd"/>
            <person name="Thrash A."/>
            <person name="Conover J.L."/>
            <person name="Sanders W.S."/>
            <person name="Peterson D.G."/>
            <person name="Frelichowski J.E."/>
            <person name="Scheffler J.A."/>
            <person name="Scheffler B.E."/>
            <person name="Wendel J.F."/>
        </authorList>
    </citation>
    <scope>NUCLEOTIDE SEQUENCE [LARGE SCALE GENOMIC DNA]</scope>
    <source>
        <strain evidence="1">8</strain>
        <tissue evidence="1">Leaf</tissue>
    </source>
</reference>
<dbReference type="Proteomes" id="UP000593568">
    <property type="component" value="Unassembled WGS sequence"/>
</dbReference>
<accession>A0A7J9FVG3</accession>
<keyword evidence="2" id="KW-1185">Reference proteome</keyword>
<comment type="caution">
    <text evidence="1">The sequence shown here is derived from an EMBL/GenBank/DDBJ whole genome shotgun (WGS) entry which is preliminary data.</text>
</comment>
<name>A0A7J9FVG3_9ROSI</name>
<evidence type="ECO:0000313" key="2">
    <source>
        <dbReference type="Proteomes" id="UP000593568"/>
    </source>
</evidence>
<organism evidence="1 2">
    <name type="scientific">Gossypium trilobum</name>
    <dbReference type="NCBI Taxonomy" id="34281"/>
    <lineage>
        <taxon>Eukaryota</taxon>
        <taxon>Viridiplantae</taxon>
        <taxon>Streptophyta</taxon>
        <taxon>Embryophyta</taxon>
        <taxon>Tracheophyta</taxon>
        <taxon>Spermatophyta</taxon>
        <taxon>Magnoliopsida</taxon>
        <taxon>eudicotyledons</taxon>
        <taxon>Gunneridae</taxon>
        <taxon>Pentapetalae</taxon>
        <taxon>rosids</taxon>
        <taxon>malvids</taxon>
        <taxon>Malvales</taxon>
        <taxon>Malvaceae</taxon>
        <taxon>Malvoideae</taxon>
        <taxon>Gossypium</taxon>
    </lineage>
</organism>
<protein>
    <submittedName>
        <fullName evidence="1">Uncharacterized protein</fullName>
    </submittedName>
</protein>
<dbReference type="AlphaFoldDB" id="A0A7J9FVG3"/>
<proteinExistence type="predicted"/>